<name>A0AAE1HV98_9NEOP</name>
<reference evidence="1" key="2">
    <citation type="journal article" date="2023" name="BMC Genomics">
        <title>Pest status, molecular evolution, and epigenetic factors derived from the genome assembly of Frankliniella fusca, a thysanopteran phytovirus vector.</title>
        <authorList>
            <person name="Catto M.A."/>
            <person name="Labadie P.E."/>
            <person name="Jacobson A.L."/>
            <person name="Kennedy G.G."/>
            <person name="Srinivasan R."/>
            <person name="Hunt B.G."/>
        </authorList>
    </citation>
    <scope>NUCLEOTIDE SEQUENCE</scope>
    <source>
        <strain evidence="1">PL_HMW_Pooled</strain>
    </source>
</reference>
<gene>
    <name evidence="1" type="ORF">KUF71_016440</name>
</gene>
<evidence type="ECO:0000313" key="2">
    <source>
        <dbReference type="Proteomes" id="UP001219518"/>
    </source>
</evidence>
<comment type="caution">
    <text evidence="1">The sequence shown here is derived from an EMBL/GenBank/DDBJ whole genome shotgun (WGS) entry which is preliminary data.</text>
</comment>
<protein>
    <submittedName>
        <fullName evidence="1">Homeotic protein Sex combs reduced</fullName>
    </submittedName>
</protein>
<dbReference type="EMBL" id="JAHWGI010001316">
    <property type="protein sequence ID" value="KAK3928092.1"/>
    <property type="molecule type" value="Genomic_DNA"/>
</dbReference>
<keyword evidence="2" id="KW-1185">Reference proteome</keyword>
<feature type="non-terminal residue" evidence="1">
    <location>
        <position position="10"/>
    </location>
</feature>
<proteinExistence type="predicted"/>
<accession>A0AAE1HV98</accession>
<evidence type="ECO:0000313" key="1">
    <source>
        <dbReference type="EMBL" id="KAK3928092.1"/>
    </source>
</evidence>
<reference evidence="1" key="1">
    <citation type="submission" date="2021-07" db="EMBL/GenBank/DDBJ databases">
        <authorList>
            <person name="Catto M.A."/>
            <person name="Jacobson A."/>
            <person name="Kennedy G."/>
            <person name="Labadie P."/>
            <person name="Hunt B.G."/>
            <person name="Srinivasan R."/>
        </authorList>
    </citation>
    <scope>NUCLEOTIDE SEQUENCE</scope>
    <source>
        <strain evidence="1">PL_HMW_Pooled</strain>
        <tissue evidence="1">Head</tissue>
    </source>
</reference>
<dbReference type="Proteomes" id="UP001219518">
    <property type="component" value="Unassembled WGS sequence"/>
</dbReference>
<sequence>MSMSRSATPT</sequence>
<organism evidence="1 2">
    <name type="scientific">Frankliniella fusca</name>
    <dbReference type="NCBI Taxonomy" id="407009"/>
    <lineage>
        <taxon>Eukaryota</taxon>
        <taxon>Metazoa</taxon>
        <taxon>Ecdysozoa</taxon>
        <taxon>Arthropoda</taxon>
        <taxon>Hexapoda</taxon>
        <taxon>Insecta</taxon>
        <taxon>Pterygota</taxon>
        <taxon>Neoptera</taxon>
        <taxon>Paraneoptera</taxon>
        <taxon>Thysanoptera</taxon>
        <taxon>Terebrantia</taxon>
        <taxon>Thripoidea</taxon>
        <taxon>Thripidae</taxon>
        <taxon>Frankliniella</taxon>
    </lineage>
</organism>